<dbReference type="InterPro" id="IPR036058">
    <property type="entry name" value="Kazal_dom_sf"/>
</dbReference>
<dbReference type="Proteomes" id="UP000321532">
    <property type="component" value="Unassembled WGS sequence"/>
</dbReference>
<reference evidence="3 4" key="1">
    <citation type="submission" date="2019-07" db="EMBL/GenBank/DDBJ databases">
        <title>Whole genome shotgun sequence of Adhaeribacter aerolatus NBRC 106133.</title>
        <authorList>
            <person name="Hosoyama A."/>
            <person name="Uohara A."/>
            <person name="Ohji S."/>
            <person name="Ichikawa N."/>
        </authorList>
    </citation>
    <scope>NUCLEOTIDE SEQUENCE [LARGE SCALE GENOMIC DNA]</scope>
    <source>
        <strain evidence="3 4">NBRC 106133</strain>
    </source>
</reference>
<comment type="caution">
    <text evidence="3">The sequence shown here is derived from an EMBL/GenBank/DDBJ whole genome shotgun (WGS) entry which is preliminary data.</text>
</comment>
<feature type="signal peptide" evidence="1">
    <location>
        <begin position="1"/>
        <end position="21"/>
    </location>
</feature>
<evidence type="ECO:0000313" key="4">
    <source>
        <dbReference type="Proteomes" id="UP000321532"/>
    </source>
</evidence>
<evidence type="ECO:0000313" key="3">
    <source>
        <dbReference type="EMBL" id="GEO05888.1"/>
    </source>
</evidence>
<proteinExistence type="predicted"/>
<organism evidence="3 4">
    <name type="scientific">Adhaeribacter aerolatus</name>
    <dbReference type="NCBI Taxonomy" id="670289"/>
    <lineage>
        <taxon>Bacteria</taxon>
        <taxon>Pseudomonadati</taxon>
        <taxon>Bacteroidota</taxon>
        <taxon>Cytophagia</taxon>
        <taxon>Cytophagales</taxon>
        <taxon>Hymenobacteraceae</taxon>
        <taxon>Adhaeribacter</taxon>
    </lineage>
</organism>
<keyword evidence="1" id="KW-0732">Signal</keyword>
<dbReference type="Gene3D" id="3.30.60.30">
    <property type="match status" value="1"/>
</dbReference>
<sequence length="71" mass="7593">MNRFFCCLAATLLISCKTAQTDCIDTAKINPEALCTMQFDPVCGCNKQTYSNACLAENAGVTAYTKGACPE</sequence>
<accession>A0A512B1N4</accession>
<evidence type="ECO:0000259" key="2">
    <source>
        <dbReference type="PROSITE" id="PS51465"/>
    </source>
</evidence>
<keyword evidence="4" id="KW-1185">Reference proteome</keyword>
<evidence type="ECO:0000256" key="1">
    <source>
        <dbReference type="SAM" id="SignalP"/>
    </source>
</evidence>
<dbReference type="CDD" id="cd00104">
    <property type="entry name" value="KAZAL_FS"/>
    <property type="match status" value="1"/>
</dbReference>
<dbReference type="SUPFAM" id="SSF100895">
    <property type="entry name" value="Kazal-type serine protease inhibitors"/>
    <property type="match status" value="1"/>
</dbReference>
<feature type="domain" description="Kazal-like" evidence="2">
    <location>
        <begin position="17"/>
        <end position="71"/>
    </location>
</feature>
<dbReference type="OrthoDB" id="9800302at2"/>
<protein>
    <recommendedName>
        <fullName evidence="2">Kazal-like domain-containing protein</fullName>
    </recommendedName>
</protein>
<dbReference type="InterPro" id="IPR002350">
    <property type="entry name" value="Kazal_dom"/>
</dbReference>
<dbReference type="EMBL" id="BJYS01000028">
    <property type="protein sequence ID" value="GEO05888.1"/>
    <property type="molecule type" value="Genomic_DNA"/>
</dbReference>
<dbReference type="PROSITE" id="PS51465">
    <property type="entry name" value="KAZAL_2"/>
    <property type="match status" value="1"/>
</dbReference>
<name>A0A512B1N4_9BACT</name>
<dbReference type="Pfam" id="PF00050">
    <property type="entry name" value="Kazal_1"/>
    <property type="match status" value="1"/>
</dbReference>
<gene>
    <name evidence="3" type="ORF">AAE02nite_35520</name>
</gene>
<dbReference type="RefSeq" id="WP_146900833.1">
    <property type="nucleotide sequence ID" value="NZ_BJYS01000028.1"/>
</dbReference>
<feature type="chain" id="PRO_5021969425" description="Kazal-like domain-containing protein" evidence="1">
    <location>
        <begin position="22"/>
        <end position="71"/>
    </location>
</feature>
<dbReference type="PROSITE" id="PS51257">
    <property type="entry name" value="PROKAR_LIPOPROTEIN"/>
    <property type="match status" value="1"/>
</dbReference>
<dbReference type="AlphaFoldDB" id="A0A512B1N4"/>